<reference evidence="1" key="2">
    <citation type="journal article" date="2015" name="Fish Shellfish Immunol.">
        <title>Early steps in the European eel (Anguilla anguilla)-Vibrio vulnificus interaction in the gills: Role of the RtxA13 toxin.</title>
        <authorList>
            <person name="Callol A."/>
            <person name="Pajuelo D."/>
            <person name="Ebbesson L."/>
            <person name="Teles M."/>
            <person name="MacKenzie S."/>
            <person name="Amaro C."/>
        </authorList>
    </citation>
    <scope>NUCLEOTIDE SEQUENCE</scope>
</reference>
<dbReference type="EMBL" id="GBXM01045056">
    <property type="protein sequence ID" value="JAH63521.1"/>
    <property type="molecule type" value="Transcribed_RNA"/>
</dbReference>
<reference evidence="1" key="1">
    <citation type="submission" date="2014-11" db="EMBL/GenBank/DDBJ databases">
        <authorList>
            <person name="Amaro Gonzalez C."/>
        </authorList>
    </citation>
    <scope>NUCLEOTIDE SEQUENCE</scope>
</reference>
<name>A0A0E9UCK1_ANGAN</name>
<protein>
    <submittedName>
        <fullName evidence="1">Uncharacterized protein</fullName>
    </submittedName>
</protein>
<sequence>MPAFLHSSKLMATIPIVQLPYKSIWTFKLRFKKS</sequence>
<evidence type="ECO:0000313" key="1">
    <source>
        <dbReference type="EMBL" id="JAH63521.1"/>
    </source>
</evidence>
<dbReference type="AlphaFoldDB" id="A0A0E9UCK1"/>
<accession>A0A0E9UCK1</accession>
<organism evidence="1">
    <name type="scientific">Anguilla anguilla</name>
    <name type="common">European freshwater eel</name>
    <name type="synonym">Muraena anguilla</name>
    <dbReference type="NCBI Taxonomy" id="7936"/>
    <lineage>
        <taxon>Eukaryota</taxon>
        <taxon>Metazoa</taxon>
        <taxon>Chordata</taxon>
        <taxon>Craniata</taxon>
        <taxon>Vertebrata</taxon>
        <taxon>Euteleostomi</taxon>
        <taxon>Actinopterygii</taxon>
        <taxon>Neopterygii</taxon>
        <taxon>Teleostei</taxon>
        <taxon>Anguilliformes</taxon>
        <taxon>Anguillidae</taxon>
        <taxon>Anguilla</taxon>
    </lineage>
</organism>
<proteinExistence type="predicted"/>